<sequence length="65" mass="7588">MVNTWKKIMTIDCVGRDGNKSVKQEDYREYLEVEGNFEQQTQQHVIEKTLQLFPLGSGNEKNVNE</sequence>
<keyword evidence="2" id="KW-1185">Reference proteome</keyword>
<evidence type="ECO:0000313" key="2">
    <source>
        <dbReference type="Proteomes" id="UP000319908"/>
    </source>
</evidence>
<comment type="caution">
    <text evidence="1">The sequence shown here is derived from an EMBL/GenBank/DDBJ whole genome shotgun (WGS) entry which is preliminary data.</text>
</comment>
<dbReference type="EMBL" id="SJPU01000002">
    <property type="protein sequence ID" value="TWU15508.1"/>
    <property type="molecule type" value="Genomic_DNA"/>
</dbReference>
<protein>
    <submittedName>
        <fullName evidence="1">Uncharacterized protein</fullName>
    </submittedName>
</protein>
<name>A0A5C6BU03_9BACT</name>
<dbReference type="Proteomes" id="UP000319908">
    <property type="component" value="Unassembled WGS sequence"/>
</dbReference>
<evidence type="ECO:0000313" key="1">
    <source>
        <dbReference type="EMBL" id="TWU15508.1"/>
    </source>
</evidence>
<reference evidence="1 2" key="1">
    <citation type="journal article" date="2020" name="Antonie Van Leeuwenhoek">
        <title>Rhodopirellula heiligendammensis sp. nov., Rhodopirellula pilleata sp. nov., and Rhodopirellula solitaria sp. nov. isolated from natural or artificial marine surfaces in Northern Germany and California, USA, and emended description of the genus Rhodopirellula.</title>
        <authorList>
            <person name="Kallscheuer N."/>
            <person name="Wiegand S."/>
            <person name="Jogler M."/>
            <person name="Boedeker C."/>
            <person name="Peeters S.H."/>
            <person name="Rast P."/>
            <person name="Heuer A."/>
            <person name="Jetten M.S.M."/>
            <person name="Rohde M."/>
            <person name="Jogler C."/>
        </authorList>
    </citation>
    <scope>NUCLEOTIDE SEQUENCE [LARGE SCALE GENOMIC DNA]</scope>
    <source>
        <strain evidence="1 2">Poly21</strain>
    </source>
</reference>
<dbReference type="AlphaFoldDB" id="A0A5C6BU03"/>
<accession>A0A5C6BU03</accession>
<gene>
    <name evidence="1" type="ORF">Poly21_27050</name>
</gene>
<organism evidence="1 2">
    <name type="scientific">Allorhodopirellula heiligendammensis</name>
    <dbReference type="NCBI Taxonomy" id="2714739"/>
    <lineage>
        <taxon>Bacteria</taxon>
        <taxon>Pseudomonadati</taxon>
        <taxon>Planctomycetota</taxon>
        <taxon>Planctomycetia</taxon>
        <taxon>Pirellulales</taxon>
        <taxon>Pirellulaceae</taxon>
        <taxon>Allorhodopirellula</taxon>
    </lineage>
</organism>
<proteinExistence type="predicted"/>